<dbReference type="EMBL" id="JBGBPQ010000022">
    <property type="protein sequence ID" value="KAL1503404.1"/>
    <property type="molecule type" value="Genomic_DNA"/>
</dbReference>
<feature type="region of interest" description="Disordered" evidence="1">
    <location>
        <begin position="52"/>
        <end position="85"/>
    </location>
</feature>
<dbReference type="AlphaFoldDB" id="A0AB34INY6"/>
<evidence type="ECO:0008006" key="4">
    <source>
        <dbReference type="Google" id="ProtNLM"/>
    </source>
</evidence>
<evidence type="ECO:0000256" key="1">
    <source>
        <dbReference type="SAM" id="MobiDB-lite"/>
    </source>
</evidence>
<evidence type="ECO:0000313" key="3">
    <source>
        <dbReference type="Proteomes" id="UP001515480"/>
    </source>
</evidence>
<proteinExistence type="predicted"/>
<sequence length="266" mass="27876">MAAAAGDNDDADASTRPGEELPSDHEMESLRATLAPMVQRYGLELLLQSLHAADASHGASSPPPPPPPPPSGPSTHPPPSPTLPVTQDVAIQTKSFSSSPCLSSSPSEQLWPPHCSIFPSLSSQASPTAAMLDVDDTPEWLKAAEDSFQLPAACRGAVLRLAVACRDRTQGEASSSLVEASSSLVEASSSLVEASSSLVEASSFLVEASSASMARRPATTSIRTHHAAVLRAARRRAASALDWLLEFALLDEMIANSMCTSTIYLY</sequence>
<name>A0AB34INY6_PRYPA</name>
<gene>
    <name evidence="2" type="ORF">AB1Y20_011455</name>
</gene>
<organism evidence="2 3">
    <name type="scientific">Prymnesium parvum</name>
    <name type="common">Toxic golden alga</name>
    <dbReference type="NCBI Taxonomy" id="97485"/>
    <lineage>
        <taxon>Eukaryota</taxon>
        <taxon>Haptista</taxon>
        <taxon>Haptophyta</taxon>
        <taxon>Prymnesiophyceae</taxon>
        <taxon>Prymnesiales</taxon>
        <taxon>Prymnesiaceae</taxon>
        <taxon>Prymnesium</taxon>
    </lineage>
</organism>
<feature type="region of interest" description="Disordered" evidence="1">
    <location>
        <begin position="1"/>
        <end position="32"/>
    </location>
</feature>
<comment type="caution">
    <text evidence="2">The sequence shown here is derived from an EMBL/GenBank/DDBJ whole genome shotgun (WGS) entry which is preliminary data.</text>
</comment>
<accession>A0AB34INY6</accession>
<keyword evidence="3" id="KW-1185">Reference proteome</keyword>
<protein>
    <recommendedName>
        <fullName evidence="4">Nuclear pore complex protein</fullName>
    </recommendedName>
</protein>
<reference evidence="2 3" key="1">
    <citation type="journal article" date="2024" name="Science">
        <title>Giant polyketide synthase enzymes in the biosynthesis of giant marine polyether toxins.</title>
        <authorList>
            <person name="Fallon T.R."/>
            <person name="Shende V.V."/>
            <person name="Wierzbicki I.H."/>
            <person name="Pendleton A.L."/>
            <person name="Watervoot N.F."/>
            <person name="Auber R.P."/>
            <person name="Gonzalez D.J."/>
            <person name="Wisecaver J.H."/>
            <person name="Moore B.S."/>
        </authorList>
    </citation>
    <scope>NUCLEOTIDE SEQUENCE [LARGE SCALE GENOMIC DNA]</scope>
    <source>
        <strain evidence="2 3">12B1</strain>
    </source>
</reference>
<dbReference type="Proteomes" id="UP001515480">
    <property type="component" value="Unassembled WGS sequence"/>
</dbReference>
<feature type="compositionally biased region" description="Pro residues" evidence="1">
    <location>
        <begin position="61"/>
        <end position="82"/>
    </location>
</feature>
<evidence type="ECO:0000313" key="2">
    <source>
        <dbReference type="EMBL" id="KAL1503404.1"/>
    </source>
</evidence>
<feature type="compositionally biased region" description="Basic and acidic residues" evidence="1">
    <location>
        <begin position="17"/>
        <end position="29"/>
    </location>
</feature>